<dbReference type="PIRSF" id="PIRSF000103">
    <property type="entry name" value="HIBADH"/>
    <property type="match status" value="1"/>
</dbReference>
<name>A0A1E3PVL4_LIPST</name>
<dbReference type="InterPro" id="IPR029154">
    <property type="entry name" value="HIBADH-like_NADP-bd"/>
</dbReference>
<evidence type="ECO:0000256" key="4">
    <source>
        <dbReference type="ARBA" id="ARBA00022456"/>
    </source>
</evidence>
<protein>
    <recommendedName>
        <fullName evidence="3">3-hydroxyisobutyrate dehydrogenase</fullName>
        <ecNumber evidence="3">1.1.1.31</ecNumber>
    </recommendedName>
</protein>
<dbReference type="PANTHER" id="PTHR22981">
    <property type="entry name" value="3-HYDROXYISOBUTYRATE DEHYDROGENASE-RELATED"/>
    <property type="match status" value="1"/>
</dbReference>
<keyword evidence="12" id="KW-1185">Reference proteome</keyword>
<evidence type="ECO:0000256" key="3">
    <source>
        <dbReference type="ARBA" id="ARBA00012991"/>
    </source>
</evidence>
<feature type="domain" description="6-phosphogluconate dehydrogenase NADP-binding" evidence="9">
    <location>
        <begin position="37"/>
        <end position="209"/>
    </location>
</feature>
<dbReference type="Gene3D" id="3.40.50.720">
    <property type="entry name" value="NAD(P)-binding Rossmann-like Domain"/>
    <property type="match status" value="1"/>
</dbReference>
<dbReference type="InterPro" id="IPR036291">
    <property type="entry name" value="NAD(P)-bd_dom_sf"/>
</dbReference>
<dbReference type="GO" id="GO:0006574">
    <property type="term" value="P:L-valine catabolic process"/>
    <property type="evidence" value="ECO:0007669"/>
    <property type="project" value="TreeGrafter"/>
</dbReference>
<reference evidence="11 12" key="1">
    <citation type="journal article" date="2016" name="Proc. Natl. Acad. Sci. U.S.A.">
        <title>Comparative genomics of biotechnologically important yeasts.</title>
        <authorList>
            <person name="Riley R."/>
            <person name="Haridas S."/>
            <person name="Wolfe K.H."/>
            <person name="Lopes M.R."/>
            <person name="Hittinger C.T."/>
            <person name="Goeker M."/>
            <person name="Salamov A.A."/>
            <person name="Wisecaver J.H."/>
            <person name="Long T.M."/>
            <person name="Calvey C.H."/>
            <person name="Aerts A.L."/>
            <person name="Barry K.W."/>
            <person name="Choi C."/>
            <person name="Clum A."/>
            <person name="Coughlan A.Y."/>
            <person name="Deshpande S."/>
            <person name="Douglass A.P."/>
            <person name="Hanson S.J."/>
            <person name="Klenk H.-P."/>
            <person name="LaButti K.M."/>
            <person name="Lapidus A."/>
            <person name="Lindquist E.A."/>
            <person name="Lipzen A.M."/>
            <person name="Meier-Kolthoff J.P."/>
            <person name="Ohm R.A."/>
            <person name="Otillar R.P."/>
            <person name="Pangilinan J.L."/>
            <person name="Peng Y."/>
            <person name="Rokas A."/>
            <person name="Rosa C.A."/>
            <person name="Scheuner C."/>
            <person name="Sibirny A.A."/>
            <person name="Slot J.C."/>
            <person name="Stielow J.B."/>
            <person name="Sun H."/>
            <person name="Kurtzman C.P."/>
            <person name="Blackwell M."/>
            <person name="Grigoriev I.V."/>
            <person name="Jeffries T.W."/>
        </authorList>
    </citation>
    <scope>NUCLEOTIDE SEQUENCE [LARGE SCALE GENOMIC DNA]</scope>
    <source>
        <strain evidence="11 12">NRRL Y-11557</strain>
    </source>
</reference>
<dbReference type="PANTHER" id="PTHR22981:SF7">
    <property type="entry name" value="3-HYDROXYISOBUTYRATE DEHYDROGENASE, MITOCHONDRIAL"/>
    <property type="match status" value="1"/>
</dbReference>
<dbReference type="FunFam" id="1.10.1040.10:FF:000006">
    <property type="entry name" value="3-hydroxyisobutyrate dehydrogenase"/>
    <property type="match status" value="1"/>
</dbReference>
<dbReference type="InterPro" id="IPR006115">
    <property type="entry name" value="6PGDH_NADP-bd"/>
</dbReference>
<evidence type="ECO:0000259" key="9">
    <source>
        <dbReference type="Pfam" id="PF03446"/>
    </source>
</evidence>
<sequence>MHRRTIGRAVVMITHGPFCHPCSRNFSSTLSGRASWGFIGLGQMGYNMAKNLRRKISPSDTLIVCDVDANITAKFVQEVSATDKFDIQVAKTARELAEKTETIISSLPGPESVKLVFDSILGEQVPLPSGRERLFIDCSTIDLTTSQDVARAVISSGSGQFVDAPMSGGVVGAQTASLTFMFGASGSPQLVDRVKSVLLLMGKKAWHLGLQGAGISGKLTNNYLLAISNIATAEAMNMGIKSGLDPKGLTEMINSSTGRCWSSAVNNPVPGVIETAPACRNYEGGFGIHLMKKDLKLATEMAQEFQAPLILAEKALEIYKQAEKIHPGKDFSVVYQYIANQ</sequence>
<evidence type="ECO:0000313" key="12">
    <source>
        <dbReference type="Proteomes" id="UP000094385"/>
    </source>
</evidence>
<dbReference type="SUPFAM" id="SSF48179">
    <property type="entry name" value="6-phosphogluconate dehydrogenase C-terminal domain-like"/>
    <property type="match status" value="1"/>
</dbReference>
<evidence type="ECO:0000256" key="8">
    <source>
        <dbReference type="PIRSR" id="PIRSR000103-1"/>
    </source>
</evidence>
<accession>A0A1E3PVL4</accession>
<feature type="domain" description="3-hydroxyisobutyrate dehydrogenase-like NAD-binding" evidence="10">
    <location>
        <begin position="212"/>
        <end position="337"/>
    </location>
</feature>
<dbReference type="SUPFAM" id="SSF51735">
    <property type="entry name" value="NAD(P)-binding Rossmann-fold domains"/>
    <property type="match status" value="1"/>
</dbReference>
<dbReference type="InterPro" id="IPR015815">
    <property type="entry name" value="HIBADH-related"/>
</dbReference>
<evidence type="ECO:0000256" key="7">
    <source>
        <dbReference type="ARBA" id="ARBA00049197"/>
    </source>
</evidence>
<keyword evidence="5" id="KW-0560">Oxidoreductase</keyword>
<comment type="similarity">
    <text evidence="2">Belongs to the HIBADH-related family. 3-hydroxyisobutyrate dehydrogenase subfamily.</text>
</comment>
<dbReference type="InterPro" id="IPR002204">
    <property type="entry name" value="3-OH-isobutyrate_DH-rel_CS"/>
</dbReference>
<comment type="catalytic activity">
    <reaction evidence="7">
        <text>3-hydroxy-2-methylpropanoate + NAD(+) = 2-methyl-3-oxopropanoate + NADH + H(+)</text>
        <dbReference type="Rhea" id="RHEA:17681"/>
        <dbReference type="ChEBI" id="CHEBI:11805"/>
        <dbReference type="ChEBI" id="CHEBI:15378"/>
        <dbReference type="ChEBI" id="CHEBI:57540"/>
        <dbReference type="ChEBI" id="CHEBI:57700"/>
        <dbReference type="ChEBI" id="CHEBI:57945"/>
        <dbReference type="EC" id="1.1.1.31"/>
    </reaction>
</comment>
<dbReference type="STRING" id="675824.A0A1E3PVL4"/>
<dbReference type="GO" id="GO:0008442">
    <property type="term" value="F:3-hydroxyisobutyrate dehydrogenase activity"/>
    <property type="evidence" value="ECO:0007669"/>
    <property type="project" value="UniProtKB-EC"/>
</dbReference>
<dbReference type="OrthoDB" id="21615at2759"/>
<evidence type="ECO:0000256" key="5">
    <source>
        <dbReference type="ARBA" id="ARBA00023002"/>
    </source>
</evidence>
<evidence type="ECO:0000256" key="6">
    <source>
        <dbReference type="ARBA" id="ARBA00023027"/>
    </source>
</evidence>
<dbReference type="Pfam" id="PF03446">
    <property type="entry name" value="NAD_binding_2"/>
    <property type="match status" value="1"/>
</dbReference>
<dbReference type="InterPro" id="IPR013328">
    <property type="entry name" value="6PGD_dom2"/>
</dbReference>
<dbReference type="Pfam" id="PF14833">
    <property type="entry name" value="NAD_binding_11"/>
    <property type="match status" value="1"/>
</dbReference>
<dbReference type="PROSITE" id="PS00895">
    <property type="entry name" value="3_HYDROXYISOBUT_DH"/>
    <property type="match status" value="1"/>
</dbReference>
<feature type="active site" evidence="8">
    <location>
        <position position="218"/>
    </location>
</feature>
<evidence type="ECO:0000259" key="10">
    <source>
        <dbReference type="Pfam" id="PF14833"/>
    </source>
</evidence>
<comment type="pathway">
    <text evidence="1">Amino-acid degradation; L-valine degradation.</text>
</comment>
<dbReference type="Gene3D" id="1.10.1040.10">
    <property type="entry name" value="N-(1-d-carboxylethyl)-l-norvaline Dehydrogenase, domain 2"/>
    <property type="match status" value="1"/>
</dbReference>
<dbReference type="GO" id="GO:0005739">
    <property type="term" value="C:mitochondrion"/>
    <property type="evidence" value="ECO:0007669"/>
    <property type="project" value="TreeGrafter"/>
</dbReference>
<organism evidence="11 12">
    <name type="scientific">Lipomyces starkeyi NRRL Y-11557</name>
    <dbReference type="NCBI Taxonomy" id="675824"/>
    <lineage>
        <taxon>Eukaryota</taxon>
        <taxon>Fungi</taxon>
        <taxon>Dikarya</taxon>
        <taxon>Ascomycota</taxon>
        <taxon>Saccharomycotina</taxon>
        <taxon>Lipomycetes</taxon>
        <taxon>Lipomycetales</taxon>
        <taxon>Lipomycetaceae</taxon>
        <taxon>Lipomyces</taxon>
    </lineage>
</organism>
<dbReference type="EC" id="1.1.1.31" evidence="3"/>
<dbReference type="InterPro" id="IPR008927">
    <property type="entry name" value="6-PGluconate_DH-like_C_sf"/>
</dbReference>
<keyword evidence="6" id="KW-0520">NAD</keyword>
<keyword evidence="4" id="KW-0101">Branched-chain amino acid catabolism</keyword>
<dbReference type="Proteomes" id="UP000094385">
    <property type="component" value="Unassembled WGS sequence"/>
</dbReference>
<evidence type="ECO:0000256" key="1">
    <source>
        <dbReference type="ARBA" id="ARBA00005109"/>
    </source>
</evidence>
<evidence type="ECO:0000256" key="2">
    <source>
        <dbReference type="ARBA" id="ARBA00006013"/>
    </source>
</evidence>
<dbReference type="EMBL" id="KV454303">
    <property type="protein sequence ID" value="ODQ69441.1"/>
    <property type="molecule type" value="Genomic_DNA"/>
</dbReference>
<proteinExistence type="inferred from homology"/>
<dbReference type="GO" id="GO:0050661">
    <property type="term" value="F:NADP binding"/>
    <property type="evidence" value="ECO:0007669"/>
    <property type="project" value="InterPro"/>
</dbReference>
<dbReference type="GO" id="GO:0051287">
    <property type="term" value="F:NAD binding"/>
    <property type="evidence" value="ECO:0007669"/>
    <property type="project" value="InterPro"/>
</dbReference>
<dbReference type="AlphaFoldDB" id="A0A1E3PVL4"/>
<gene>
    <name evidence="11" type="ORF">LIPSTDRAFT_187212</name>
</gene>
<evidence type="ECO:0000313" key="11">
    <source>
        <dbReference type="EMBL" id="ODQ69441.1"/>
    </source>
</evidence>